<organism evidence="2 3">
    <name type="scientific">Colletotrichum tanaceti</name>
    <dbReference type="NCBI Taxonomy" id="1306861"/>
    <lineage>
        <taxon>Eukaryota</taxon>
        <taxon>Fungi</taxon>
        <taxon>Dikarya</taxon>
        <taxon>Ascomycota</taxon>
        <taxon>Pezizomycotina</taxon>
        <taxon>Sordariomycetes</taxon>
        <taxon>Hypocreomycetidae</taxon>
        <taxon>Glomerellales</taxon>
        <taxon>Glomerellaceae</taxon>
        <taxon>Colletotrichum</taxon>
        <taxon>Colletotrichum destructivum species complex</taxon>
    </lineage>
</organism>
<dbReference type="EMBL" id="PJEX01000896">
    <property type="protein sequence ID" value="TKW48554.1"/>
    <property type="molecule type" value="Genomic_DNA"/>
</dbReference>
<keyword evidence="1" id="KW-1133">Transmembrane helix</keyword>
<dbReference type="AlphaFoldDB" id="A0A4U6X0N4"/>
<name>A0A4U6X0N4_9PEZI</name>
<evidence type="ECO:0000313" key="2">
    <source>
        <dbReference type="EMBL" id="TKW48554.1"/>
    </source>
</evidence>
<protein>
    <submittedName>
        <fullName evidence="2">Uncharacterized protein</fullName>
    </submittedName>
</protein>
<accession>A0A4U6X0N4</accession>
<gene>
    <name evidence="2" type="ORF">CTA1_6561</name>
</gene>
<sequence length="69" mass="7540">MRCANSPSLFSEVTTIEAANHELLLFFVGILFVSTFFVSIFVLSDSAPEAETPRAERATDIFTLGGVVR</sequence>
<dbReference type="Proteomes" id="UP000310108">
    <property type="component" value="Unassembled WGS sequence"/>
</dbReference>
<keyword evidence="1" id="KW-0472">Membrane</keyword>
<evidence type="ECO:0000256" key="1">
    <source>
        <dbReference type="SAM" id="Phobius"/>
    </source>
</evidence>
<feature type="transmembrane region" description="Helical" evidence="1">
    <location>
        <begin position="23"/>
        <end position="44"/>
    </location>
</feature>
<comment type="caution">
    <text evidence="2">The sequence shown here is derived from an EMBL/GenBank/DDBJ whole genome shotgun (WGS) entry which is preliminary data.</text>
</comment>
<evidence type="ECO:0000313" key="3">
    <source>
        <dbReference type="Proteomes" id="UP000310108"/>
    </source>
</evidence>
<proteinExistence type="predicted"/>
<keyword evidence="3" id="KW-1185">Reference proteome</keyword>
<keyword evidence="1" id="KW-0812">Transmembrane</keyword>
<reference evidence="2 3" key="1">
    <citation type="journal article" date="2019" name="PLoS ONE">
        <title>Comparative genome analysis indicates high evolutionary potential of pathogenicity genes in Colletotrichum tanaceti.</title>
        <authorList>
            <person name="Lelwala R.V."/>
            <person name="Korhonen P.K."/>
            <person name="Young N.D."/>
            <person name="Scott J.B."/>
            <person name="Ades P.A."/>
            <person name="Gasser R.B."/>
            <person name="Taylor P.W.J."/>
        </authorList>
    </citation>
    <scope>NUCLEOTIDE SEQUENCE [LARGE SCALE GENOMIC DNA]</scope>
    <source>
        <strain evidence="2">BRIP57314</strain>
    </source>
</reference>